<keyword evidence="3" id="KW-0255">Endonuclease</keyword>
<keyword evidence="3" id="KW-0540">Nuclease</keyword>
<feature type="region of interest" description="Disordered" evidence="1">
    <location>
        <begin position="1090"/>
        <end position="1135"/>
    </location>
</feature>
<gene>
    <name evidence="3" type="ORF">PG999_014761</name>
</gene>
<dbReference type="GO" id="GO:0004519">
    <property type="term" value="F:endonuclease activity"/>
    <property type="evidence" value="ECO:0007669"/>
    <property type="project" value="UniProtKB-KW"/>
</dbReference>
<name>A0AAW0Q3S0_9PEZI</name>
<dbReference type="PANTHER" id="PTHR32114:SF2">
    <property type="entry name" value="ABC TRANSPORTER ABCH.3"/>
    <property type="match status" value="1"/>
</dbReference>
<dbReference type="InterPro" id="IPR027417">
    <property type="entry name" value="P-loop_NTPase"/>
</dbReference>
<dbReference type="PANTHER" id="PTHR32114">
    <property type="entry name" value="ABC TRANSPORTER ABCH.3"/>
    <property type="match status" value="1"/>
</dbReference>
<reference evidence="3 4" key="1">
    <citation type="submission" date="2023-01" db="EMBL/GenBank/DDBJ databases">
        <title>Analysis of 21 Apiospora genomes using comparative genomics revels a genus with tremendous synthesis potential of carbohydrate active enzymes and secondary metabolites.</title>
        <authorList>
            <person name="Sorensen T."/>
        </authorList>
    </citation>
    <scope>NUCLEOTIDE SEQUENCE [LARGE SCALE GENOMIC DNA]</scope>
    <source>
        <strain evidence="3 4">CBS 117206</strain>
    </source>
</reference>
<evidence type="ECO:0000313" key="4">
    <source>
        <dbReference type="Proteomes" id="UP001392437"/>
    </source>
</evidence>
<dbReference type="CDD" id="cd00838">
    <property type="entry name" value="MPP_superfamily"/>
    <property type="match status" value="1"/>
</dbReference>
<evidence type="ECO:0000256" key="1">
    <source>
        <dbReference type="SAM" id="MobiDB-lite"/>
    </source>
</evidence>
<comment type="caution">
    <text evidence="3">The sequence shown here is derived from an EMBL/GenBank/DDBJ whole genome shotgun (WGS) entry which is preliminary data.</text>
</comment>
<feature type="domain" description="Rad50/SbcC-type AAA" evidence="2">
    <location>
        <begin position="460"/>
        <end position="660"/>
    </location>
</feature>
<feature type="compositionally biased region" description="Basic and acidic residues" evidence="1">
    <location>
        <begin position="945"/>
        <end position="957"/>
    </location>
</feature>
<dbReference type="EMBL" id="JAQQWP010000013">
    <property type="protein sequence ID" value="KAK8092562.1"/>
    <property type="molecule type" value="Genomic_DNA"/>
</dbReference>
<dbReference type="GO" id="GO:0003677">
    <property type="term" value="F:DNA binding"/>
    <property type="evidence" value="ECO:0007669"/>
    <property type="project" value="UniProtKB-ARBA"/>
</dbReference>
<organism evidence="3 4">
    <name type="scientific">Apiospora kogelbergensis</name>
    <dbReference type="NCBI Taxonomy" id="1337665"/>
    <lineage>
        <taxon>Eukaryota</taxon>
        <taxon>Fungi</taxon>
        <taxon>Dikarya</taxon>
        <taxon>Ascomycota</taxon>
        <taxon>Pezizomycotina</taxon>
        <taxon>Sordariomycetes</taxon>
        <taxon>Xylariomycetidae</taxon>
        <taxon>Amphisphaeriales</taxon>
        <taxon>Apiosporaceae</taxon>
        <taxon>Apiospora</taxon>
    </lineage>
</organism>
<dbReference type="SUPFAM" id="SSF56300">
    <property type="entry name" value="Metallo-dependent phosphatases"/>
    <property type="match status" value="1"/>
</dbReference>
<dbReference type="Proteomes" id="UP001392437">
    <property type="component" value="Unassembled WGS sequence"/>
</dbReference>
<dbReference type="SUPFAM" id="SSF52540">
    <property type="entry name" value="P-loop containing nucleoside triphosphate hydrolases"/>
    <property type="match status" value="1"/>
</dbReference>
<evidence type="ECO:0000313" key="3">
    <source>
        <dbReference type="EMBL" id="KAK8092562.1"/>
    </source>
</evidence>
<dbReference type="Pfam" id="PF13476">
    <property type="entry name" value="AAA_23"/>
    <property type="match status" value="1"/>
</dbReference>
<proteinExistence type="predicted"/>
<dbReference type="GO" id="GO:0006302">
    <property type="term" value="P:double-strand break repair"/>
    <property type="evidence" value="ECO:0007669"/>
    <property type="project" value="InterPro"/>
</dbReference>
<feature type="region of interest" description="Disordered" evidence="1">
    <location>
        <begin position="934"/>
        <end position="964"/>
    </location>
</feature>
<sequence length="1325" mass="148022">MLAGHSASKARWLLLSDIHFKVHDLDRIIKTSQWIASLPQRYNIQRAIICGDLLTARSTQPTHVLSACYRFLGQLSDQVPHLNVILGNHDLAYRREYTTTALDALDIHRLSKYVTLHSSVSQQVWDGRRVLVLPFREDQSELTAAVAGLPPQDAADTVGFAHLAIHKAILQRYVVNQVTGERTPCLAYKGYTGPGGFSPLARTFTGHFHSRQTIEQPPQDQLRSGDKDRLQGSITYLGAPLQMTWADLYDDQRGVTLLDPETLDTEVLVNPHAVGFVTADLDNVLQDRVESATVSDKHVMLLGERTQVQHVVARDKLLLLGARSVRNWNPIRASKQSEGPTVHGLGATALPGEAQIEEQPTEKELLPLNTPSEDSRSLDFPQLLESYFANVPLSKALEDRRMELIHVGRCLVRKTSNQENGDKLSYTDILDVAKTASESSVSVHQKEPETSHIFVAKLRSLSLTNFLGVRETLAIDFHELPLSLTFITGPNGAGKSTLLEAIVWCQFGRCIRAGLGVNDVVNDAVGRGCEVTLTFENGYSITRYRKHKEHSHRVVVSLHGIPQPQFEKGDSRATQEAIEDLLGTDYDMYVRTVFLGSESAVGFLSSTAAQRRDLIESTLGLGELESQRELTRQMMREIDSEQTKLQSKQEGLKQVMAHIEGALATLKENHRGTLLQVANITRTIEQAQSTQLEAESRREQERELLSENITDPEEGPYLAGKVDDVEEHIKSVRRYLQSMKTTIRETEIAAIFRRERLVNGQARQEAEYRLSKATSELDNHRLLKPEAGWWRNLVRQYRNALGRARKGLENSLKSHYLTTWTRFVAHVVRYLSKWAVVLENGLGKLESRAMNNGVAIQWHTKNRQLQAEVSGAKYRYDIATIKWRKAAKTVANRFDIPKRLVHRADRITADQIQLNREQYASSVNRLNDLMTEKSGWVNKQSKHQRQQEDDIRRKQEWEASQARSDAAFKERLQDLQRSRESKQELAAGDSQRIATEEATHSNLAAQYAALRADANERARARELFAFWDTAFSKRQTKDAATGATTFRAYVLEQSLGEVNTVATEILASLYQDTRHARDTAEGMLKHLFAAPSTDDEGDESTASSSPLPSDEDAKKGKKKKSSSTSSSSSSPRLLDSTSLGVTSSLAYAKRSGGERKRIDLALFFALVLVGQGRGAHRARYLLVDEVFDSLDPAGQDAVARWCRYLLARVDFVAVVTHSELLLRRAAAAEGGEGGRGRGLAGAFGGGGTVLDMGGCKWHMWATGCRVYVAGAWRVAVPLAMRFGYISPFQSRWATILLESITPFILSKGLMEYTRYDKTAACSNEP</sequence>
<protein>
    <submittedName>
        <fullName evidence="3">Endonuclease</fullName>
    </submittedName>
</protein>
<accession>A0AAW0Q3S0</accession>
<keyword evidence="4" id="KW-1185">Reference proteome</keyword>
<dbReference type="InterPro" id="IPR038729">
    <property type="entry name" value="Rad50/SbcC_AAA"/>
</dbReference>
<dbReference type="GO" id="GO:0016887">
    <property type="term" value="F:ATP hydrolysis activity"/>
    <property type="evidence" value="ECO:0007669"/>
    <property type="project" value="InterPro"/>
</dbReference>
<dbReference type="InterPro" id="IPR029052">
    <property type="entry name" value="Metallo-depent_PP-like"/>
</dbReference>
<dbReference type="Gene3D" id="3.40.50.300">
    <property type="entry name" value="P-loop containing nucleotide triphosphate hydrolases"/>
    <property type="match status" value="2"/>
</dbReference>
<dbReference type="CDD" id="cd00267">
    <property type="entry name" value="ABC_ATPase"/>
    <property type="match status" value="1"/>
</dbReference>
<keyword evidence="3" id="KW-0378">Hydrolase</keyword>
<evidence type="ECO:0000259" key="2">
    <source>
        <dbReference type="Pfam" id="PF13476"/>
    </source>
</evidence>
<dbReference type="Gene3D" id="3.60.21.10">
    <property type="match status" value="1"/>
</dbReference>